<evidence type="ECO:0000256" key="4">
    <source>
        <dbReference type="ARBA" id="ARBA00022515"/>
    </source>
</evidence>
<feature type="domain" description="DNA primase large subunit C-terminal" evidence="12">
    <location>
        <begin position="652"/>
        <end position="718"/>
    </location>
</feature>
<dbReference type="Proteomes" id="UP001289374">
    <property type="component" value="Unassembled WGS sequence"/>
</dbReference>
<dbReference type="Pfam" id="PF26466">
    <property type="entry name" value="DNA_primase_lrg_N"/>
    <property type="match status" value="1"/>
</dbReference>
<keyword evidence="4" id="KW-0639">Primosome</keyword>
<dbReference type="GO" id="GO:0051539">
    <property type="term" value="F:4 iron, 4 sulfur cluster binding"/>
    <property type="evidence" value="ECO:0007669"/>
    <property type="project" value="UniProtKB-KW"/>
</dbReference>
<proteinExistence type="inferred from homology"/>
<feature type="region of interest" description="Disordered" evidence="10">
    <location>
        <begin position="295"/>
        <end position="324"/>
    </location>
</feature>
<keyword evidence="5" id="KW-0235">DNA replication</keyword>
<comment type="caution">
    <text evidence="14">The sequence shown here is derived from an EMBL/GenBank/DDBJ whole genome shotgun (WGS) entry which is preliminary data.</text>
</comment>
<evidence type="ECO:0000256" key="9">
    <source>
        <dbReference type="ARBA" id="ARBA00023125"/>
    </source>
</evidence>
<dbReference type="InterPro" id="IPR058560">
    <property type="entry name" value="DNA_primase_C"/>
</dbReference>
<evidence type="ECO:0000313" key="14">
    <source>
        <dbReference type="EMBL" id="KAK4402624.1"/>
    </source>
</evidence>
<comment type="cofactor">
    <cofactor evidence="1">
        <name>[4Fe-4S] cluster</name>
        <dbReference type="ChEBI" id="CHEBI:49883"/>
    </cofactor>
</comment>
<dbReference type="InterPro" id="IPR012458">
    <property type="entry name" value="DUF1664"/>
</dbReference>
<dbReference type="CDD" id="cd07322">
    <property type="entry name" value="PriL_PriS_Eukaryotic"/>
    <property type="match status" value="1"/>
</dbReference>
<name>A0AAE1WZM0_9LAMI</name>
<dbReference type="GO" id="GO:0006269">
    <property type="term" value="P:DNA replication, synthesis of primer"/>
    <property type="evidence" value="ECO:0007669"/>
    <property type="project" value="UniProtKB-KW"/>
</dbReference>
<feature type="region of interest" description="Disordered" evidence="10">
    <location>
        <begin position="250"/>
        <end position="283"/>
    </location>
</feature>
<dbReference type="GO" id="GO:0003677">
    <property type="term" value="F:DNA binding"/>
    <property type="evidence" value="ECO:0007669"/>
    <property type="project" value="UniProtKB-KW"/>
</dbReference>
<dbReference type="AlphaFoldDB" id="A0AAE1WZM0"/>
<dbReference type="Pfam" id="PF04104">
    <property type="entry name" value="DNA_primase_lrg"/>
    <property type="match status" value="2"/>
</dbReference>
<feature type="chain" id="PRO_5041946359" evidence="11">
    <location>
        <begin position="23"/>
        <end position="960"/>
    </location>
</feature>
<dbReference type="InterPro" id="IPR007238">
    <property type="entry name" value="DNA_primase_lsu_euk/arc"/>
</dbReference>
<feature type="domain" description="DNA primase large subunit C-terminal" evidence="12">
    <location>
        <begin position="776"/>
        <end position="842"/>
    </location>
</feature>
<dbReference type="EMBL" id="JACGWL010000005">
    <property type="protein sequence ID" value="KAK4402624.1"/>
    <property type="molecule type" value="Genomic_DNA"/>
</dbReference>
<evidence type="ECO:0000256" key="5">
    <source>
        <dbReference type="ARBA" id="ARBA00022705"/>
    </source>
</evidence>
<feature type="signal peptide" evidence="11">
    <location>
        <begin position="1"/>
        <end position="22"/>
    </location>
</feature>
<dbReference type="Pfam" id="PF07889">
    <property type="entry name" value="DUF1664"/>
    <property type="match status" value="1"/>
</dbReference>
<dbReference type="PANTHER" id="PTHR10537">
    <property type="entry name" value="DNA PRIMASE LARGE SUBUNIT"/>
    <property type="match status" value="1"/>
</dbReference>
<evidence type="ECO:0000256" key="1">
    <source>
        <dbReference type="ARBA" id="ARBA00001966"/>
    </source>
</evidence>
<keyword evidence="9" id="KW-0238">DNA-binding</keyword>
<keyword evidence="3" id="KW-0004">4Fe-4S</keyword>
<keyword evidence="7" id="KW-0408">Iron</keyword>
<dbReference type="Gene3D" id="1.20.930.80">
    <property type="match status" value="1"/>
</dbReference>
<dbReference type="InterPro" id="IPR016558">
    <property type="entry name" value="DNA_primase_lsu_euk"/>
</dbReference>
<reference evidence="14" key="1">
    <citation type="submission" date="2020-06" db="EMBL/GenBank/DDBJ databases">
        <authorList>
            <person name="Li T."/>
            <person name="Hu X."/>
            <person name="Zhang T."/>
            <person name="Song X."/>
            <person name="Zhang H."/>
            <person name="Dai N."/>
            <person name="Sheng W."/>
            <person name="Hou X."/>
            <person name="Wei L."/>
        </authorList>
    </citation>
    <scope>NUCLEOTIDE SEQUENCE</scope>
    <source>
        <strain evidence="14">K16</strain>
        <tissue evidence="14">Leaf</tissue>
    </source>
</reference>
<evidence type="ECO:0000259" key="12">
    <source>
        <dbReference type="Pfam" id="PF04104"/>
    </source>
</evidence>
<keyword evidence="6" id="KW-0479">Metal-binding</keyword>
<evidence type="ECO:0000313" key="15">
    <source>
        <dbReference type="Proteomes" id="UP001289374"/>
    </source>
</evidence>
<feature type="domain" description="DUF1664" evidence="13">
    <location>
        <begin position="127"/>
        <end position="247"/>
    </location>
</feature>
<dbReference type="FunFam" id="1.20.930.80:FF:000002">
    <property type="entry name" value="DNA primase large subunit"/>
    <property type="match status" value="1"/>
</dbReference>
<keyword evidence="11" id="KW-0732">Signal</keyword>
<feature type="compositionally biased region" description="Pro residues" evidence="10">
    <location>
        <begin position="267"/>
        <end position="276"/>
    </location>
</feature>
<keyword evidence="15" id="KW-1185">Reference proteome</keyword>
<dbReference type="GO" id="GO:0006270">
    <property type="term" value="P:DNA replication initiation"/>
    <property type="evidence" value="ECO:0007669"/>
    <property type="project" value="TreeGrafter"/>
</dbReference>
<feature type="compositionally biased region" description="Polar residues" evidence="10">
    <location>
        <begin position="295"/>
        <end position="307"/>
    </location>
</feature>
<evidence type="ECO:0000256" key="2">
    <source>
        <dbReference type="ARBA" id="ARBA00010564"/>
    </source>
</evidence>
<gene>
    <name evidence="14" type="ORF">Sango_1003100</name>
</gene>
<sequence>MALPLGKLTLIVGAGLVGSVLAKEGRIGNVSDFLSGAFKIVYKQLKQDDSTASSSKPKNDSLMQQVNSLRQELQLLASSRSVTIVTGERSGKCQQLVCFEFSAANGVALFPSKLLLKDTAYALVEGSGKYGVVVIVVVVGYGYIWWKEYLMLLADTGDACANAFDLENANACKYVIPTPSHLLFPEYFQATKRHLSSRIDRVDCKIDECAENTVATKEEVSELRGDVKLIGADVQSVHHVVRSLTVSLPTNSLLEPPSPSTVSGSPKKPPSYPPPNSSQTKVSASGLKELNGVSNDVGVSSLGTPRGSNGIHAISEATNNDSLSTDPAAERRLILLMEIVGSRGKSSVSSAGDAFTDIQLYRSAPELEVRLEDFELYAVHRLRVLKGISDGLSRGKKPNEMEDLVNELWEVNMKRSEASEFVNKDIISHFVLRLVYCREEELRKWFLSMETTLFRYRFQRESPEAQRALLAEFNLPYKAVSSAEYESVKDKLKQAARSSGQSLPSADTIFYKVPFEQVPDLVASRRVFILKGYAYVAMNQVVSLLMTQYRSNLSKALVLTNRKWTSMIREQEKDRLTPIVEALSTSYLGPDYSQPRECADISLKDIDQVAKSSFPLCMRHLFEKVTSWSLVGFLVSLVANLGFRTFAITILQLREDHHLKHGGRMQLGLFLKGVGLKLDDALAFWKAEFSRKVGAERFDKEYAYSIRHNYGKEGKRTHSYICILNVFINGAGLHTLFMSKDNIYDTRCRRSSWVSLSSFQVNVLILWHSIFANLKRELACFNIKIEENLRAALNKMGVGNRAVEDVMDKVRSRHYQLACTLTFEAVHGASCDAGINHPNQYYTDSQKILESRWHAWVESIFCNSSLASCEQVVLIMQARKIPRAIRKVFSIGRIPCIVATYYCDPLTCCCASMCYCLHFADQSISNMPKSNLIALYPTRVSNTRKPKKEKDITAEKRSTI</sequence>
<reference evidence="14" key="2">
    <citation type="journal article" date="2024" name="Plant">
        <title>Genomic evolution and insights into agronomic trait innovations of Sesamum species.</title>
        <authorList>
            <person name="Miao H."/>
            <person name="Wang L."/>
            <person name="Qu L."/>
            <person name="Liu H."/>
            <person name="Sun Y."/>
            <person name="Le M."/>
            <person name="Wang Q."/>
            <person name="Wei S."/>
            <person name="Zheng Y."/>
            <person name="Lin W."/>
            <person name="Duan Y."/>
            <person name="Cao H."/>
            <person name="Xiong S."/>
            <person name="Wang X."/>
            <person name="Wei L."/>
            <person name="Li C."/>
            <person name="Ma Q."/>
            <person name="Ju M."/>
            <person name="Zhao R."/>
            <person name="Li G."/>
            <person name="Mu C."/>
            <person name="Tian Q."/>
            <person name="Mei H."/>
            <person name="Zhang T."/>
            <person name="Gao T."/>
            <person name="Zhang H."/>
        </authorList>
    </citation>
    <scope>NUCLEOTIDE SEQUENCE</scope>
    <source>
        <strain evidence="14">K16</strain>
    </source>
</reference>
<evidence type="ECO:0000259" key="13">
    <source>
        <dbReference type="Pfam" id="PF07889"/>
    </source>
</evidence>
<dbReference type="GO" id="GO:0046872">
    <property type="term" value="F:metal ion binding"/>
    <property type="evidence" value="ECO:0007669"/>
    <property type="project" value="UniProtKB-KW"/>
</dbReference>
<organism evidence="14 15">
    <name type="scientific">Sesamum angolense</name>
    <dbReference type="NCBI Taxonomy" id="2727404"/>
    <lineage>
        <taxon>Eukaryota</taxon>
        <taxon>Viridiplantae</taxon>
        <taxon>Streptophyta</taxon>
        <taxon>Embryophyta</taxon>
        <taxon>Tracheophyta</taxon>
        <taxon>Spermatophyta</taxon>
        <taxon>Magnoliopsida</taxon>
        <taxon>eudicotyledons</taxon>
        <taxon>Gunneridae</taxon>
        <taxon>Pentapetalae</taxon>
        <taxon>asterids</taxon>
        <taxon>lamiids</taxon>
        <taxon>Lamiales</taxon>
        <taxon>Pedaliaceae</taxon>
        <taxon>Sesamum</taxon>
    </lineage>
</organism>
<evidence type="ECO:0000256" key="7">
    <source>
        <dbReference type="ARBA" id="ARBA00023004"/>
    </source>
</evidence>
<evidence type="ECO:0000256" key="11">
    <source>
        <dbReference type="SAM" id="SignalP"/>
    </source>
</evidence>
<keyword evidence="8" id="KW-0411">Iron-sulfur</keyword>
<dbReference type="PANTHER" id="PTHR10537:SF3">
    <property type="entry name" value="DNA PRIMASE LARGE SUBUNIT"/>
    <property type="match status" value="1"/>
</dbReference>
<evidence type="ECO:0000256" key="3">
    <source>
        <dbReference type="ARBA" id="ARBA00022485"/>
    </source>
</evidence>
<accession>A0AAE1WZM0</accession>
<protein>
    <submittedName>
        <fullName evidence="14">DNA primase large subunit</fullName>
    </submittedName>
</protein>
<evidence type="ECO:0000256" key="6">
    <source>
        <dbReference type="ARBA" id="ARBA00022723"/>
    </source>
</evidence>
<evidence type="ECO:0000256" key="10">
    <source>
        <dbReference type="SAM" id="MobiDB-lite"/>
    </source>
</evidence>
<dbReference type="GO" id="GO:0005658">
    <property type="term" value="C:alpha DNA polymerase:primase complex"/>
    <property type="evidence" value="ECO:0007669"/>
    <property type="project" value="UniProtKB-ARBA"/>
</dbReference>
<evidence type="ECO:0000256" key="8">
    <source>
        <dbReference type="ARBA" id="ARBA00023014"/>
    </source>
</evidence>
<comment type="similarity">
    <text evidence="2">Belongs to the eukaryotic-type primase large subunit family.</text>
</comment>